<evidence type="ECO:0000313" key="3">
    <source>
        <dbReference type="Proteomes" id="UP001388259"/>
    </source>
</evidence>
<gene>
    <name evidence="2" type="ORF">VZD24_03325</name>
    <name evidence="1" type="ORF">VZD85_04780</name>
</gene>
<name>A0AB35YSD5_9FLAO</name>
<organism evidence="1 3">
    <name type="scientific">Aequorivita flava</name>
    <dbReference type="NCBI Taxonomy" id="3114371"/>
    <lineage>
        <taxon>Bacteria</taxon>
        <taxon>Pseudomonadati</taxon>
        <taxon>Bacteroidota</taxon>
        <taxon>Flavobacteriia</taxon>
        <taxon>Flavobacteriales</taxon>
        <taxon>Flavobacteriaceae</taxon>
        <taxon>Aequorivita</taxon>
    </lineage>
</organism>
<accession>A0AB35YSD5</accession>
<evidence type="ECO:0008006" key="5">
    <source>
        <dbReference type="Google" id="ProtNLM"/>
    </source>
</evidence>
<evidence type="ECO:0000313" key="4">
    <source>
        <dbReference type="Proteomes" id="UP001390963"/>
    </source>
</evidence>
<keyword evidence="4" id="KW-1185">Reference proteome</keyword>
<evidence type="ECO:0000313" key="2">
    <source>
        <dbReference type="EMBL" id="MEM0572537.1"/>
    </source>
</evidence>
<reference evidence="1 4" key="1">
    <citation type="submission" date="2024-01" db="EMBL/GenBank/DDBJ databases">
        <title>Aequorivita flavus sp. nov., isolated from deep-sea sediment.</title>
        <authorList>
            <person name="Chen X."/>
        </authorList>
    </citation>
    <scope>NUCLEOTIDE SEQUENCE</scope>
    <source>
        <strain evidence="1">MCCC 1A16923</strain>
        <strain evidence="2 4">MCCC 1A16935</strain>
    </source>
</reference>
<proteinExistence type="predicted"/>
<dbReference type="EMBL" id="JAZBJM010000002">
    <property type="protein sequence ID" value="MEM0517656.1"/>
    <property type="molecule type" value="Genomic_DNA"/>
</dbReference>
<dbReference type="Proteomes" id="UP001390963">
    <property type="component" value="Unassembled WGS sequence"/>
</dbReference>
<dbReference type="Proteomes" id="UP001388259">
    <property type="component" value="Unassembled WGS sequence"/>
</dbReference>
<sequence>MKSTEKHIVNFIFSTAIFLVFGNVLLAHGAIADNGKATVISALQDEDQGKPFVFDAIAVGEVSQTVSQHEYLGLDLAGSIFAYQNVVYARVSSNYKCYYSSKDKRELIFKHLFPFHFFW</sequence>
<dbReference type="AlphaFoldDB" id="A0AB35YSD5"/>
<dbReference type="RefSeq" id="WP_342686873.1">
    <property type="nucleotide sequence ID" value="NZ_JAZBJM010000002.1"/>
</dbReference>
<evidence type="ECO:0000313" key="1">
    <source>
        <dbReference type="EMBL" id="MEM0517656.1"/>
    </source>
</evidence>
<protein>
    <recommendedName>
        <fullName evidence="5">DUF4369 domain-containing protein</fullName>
    </recommendedName>
</protein>
<dbReference type="EMBL" id="JBANCF010000002">
    <property type="protein sequence ID" value="MEM0572537.1"/>
    <property type="molecule type" value="Genomic_DNA"/>
</dbReference>
<comment type="caution">
    <text evidence="1">The sequence shown here is derived from an EMBL/GenBank/DDBJ whole genome shotgun (WGS) entry which is preliminary data.</text>
</comment>